<accession>A0A0G0WYF0</accession>
<proteinExistence type="predicted"/>
<evidence type="ECO:0000313" key="1">
    <source>
        <dbReference type="EMBL" id="KKS17814.1"/>
    </source>
</evidence>
<comment type="caution">
    <text evidence="1">The sequence shown here is derived from an EMBL/GenBank/DDBJ whole genome shotgun (WGS) entry which is preliminary data.</text>
</comment>
<dbReference type="AlphaFoldDB" id="A0A0G0WYF0"/>
<dbReference type="EMBL" id="LCBU01000017">
    <property type="protein sequence ID" value="KKS17814.1"/>
    <property type="molecule type" value="Genomic_DNA"/>
</dbReference>
<protein>
    <submittedName>
        <fullName evidence="1">Uncharacterized protein</fullName>
    </submittedName>
</protein>
<organism evidence="1 2">
    <name type="scientific">Candidatus Woesebacteria bacterium GW2011_GWA1_41_7</name>
    <dbReference type="NCBI Taxonomy" id="1618556"/>
    <lineage>
        <taxon>Bacteria</taxon>
        <taxon>Candidatus Woeseibacteriota</taxon>
    </lineage>
</organism>
<gene>
    <name evidence="1" type="ORF">UU74_C0017G0002</name>
</gene>
<reference evidence="1 2" key="1">
    <citation type="journal article" date="2015" name="Nature">
        <title>rRNA introns, odd ribosomes, and small enigmatic genomes across a large radiation of phyla.</title>
        <authorList>
            <person name="Brown C.T."/>
            <person name="Hug L.A."/>
            <person name="Thomas B.C."/>
            <person name="Sharon I."/>
            <person name="Castelle C.J."/>
            <person name="Singh A."/>
            <person name="Wilkins M.J."/>
            <person name="Williams K.H."/>
            <person name="Banfield J.F."/>
        </authorList>
    </citation>
    <scope>NUCLEOTIDE SEQUENCE [LARGE SCALE GENOMIC DNA]</scope>
</reference>
<dbReference type="Proteomes" id="UP000033969">
    <property type="component" value="Unassembled WGS sequence"/>
</dbReference>
<name>A0A0G0WYF0_9BACT</name>
<sequence>MSDKTKMVVDGNKNVVQVFTPRRVESVEADTAWTPLKKDIAYAVSADCTVKISGGTATALLQGTIRGIVEGATYTFSATQTIEVM</sequence>
<evidence type="ECO:0000313" key="2">
    <source>
        <dbReference type="Proteomes" id="UP000033969"/>
    </source>
</evidence>